<dbReference type="Pfam" id="PF00248">
    <property type="entry name" value="Aldo_ket_red"/>
    <property type="match status" value="2"/>
</dbReference>
<evidence type="ECO:0000256" key="1">
    <source>
        <dbReference type="PIRSR" id="PIRSR000097-1"/>
    </source>
</evidence>
<dbReference type="InterPro" id="IPR020471">
    <property type="entry name" value="AKR"/>
</dbReference>
<comment type="caution">
    <text evidence="4">The sequence shown here is derived from an EMBL/GenBank/DDBJ whole genome shotgun (WGS) entry which is preliminary data.</text>
</comment>
<dbReference type="AlphaFoldDB" id="A0A7J7KAK9"/>
<name>A0A7J7KAK9_BUGNE</name>
<dbReference type="PRINTS" id="PR00069">
    <property type="entry name" value="ALDKETRDTASE"/>
</dbReference>
<dbReference type="InterPro" id="IPR018170">
    <property type="entry name" value="Aldo/ket_reductase_CS"/>
</dbReference>
<dbReference type="PROSITE" id="PS00062">
    <property type="entry name" value="ALDOKETO_REDUCTASE_2"/>
    <property type="match status" value="1"/>
</dbReference>
<evidence type="ECO:0000313" key="5">
    <source>
        <dbReference type="Proteomes" id="UP000593567"/>
    </source>
</evidence>
<dbReference type="GO" id="GO:0016491">
    <property type="term" value="F:oxidoreductase activity"/>
    <property type="evidence" value="ECO:0007669"/>
    <property type="project" value="InterPro"/>
</dbReference>
<evidence type="ECO:0000259" key="3">
    <source>
        <dbReference type="Pfam" id="PF00248"/>
    </source>
</evidence>
<keyword evidence="5" id="KW-1185">Reference proteome</keyword>
<dbReference type="Gene3D" id="3.20.20.100">
    <property type="entry name" value="NADP-dependent oxidoreductase domain"/>
    <property type="match status" value="2"/>
</dbReference>
<reference evidence="4" key="1">
    <citation type="submission" date="2020-06" db="EMBL/GenBank/DDBJ databases">
        <title>Draft genome of Bugula neritina, a colonial animal packing powerful symbionts and potential medicines.</title>
        <authorList>
            <person name="Rayko M."/>
        </authorList>
    </citation>
    <scope>NUCLEOTIDE SEQUENCE [LARGE SCALE GENOMIC DNA]</scope>
    <source>
        <strain evidence="4">Kwan_BN1</strain>
    </source>
</reference>
<feature type="domain" description="NADP-dependent oxidoreductase" evidence="3">
    <location>
        <begin position="20"/>
        <end position="82"/>
    </location>
</feature>
<sequence length="283" mass="31949">MADTKVPVLTFNNGLTMPQLGYGTWKSKPEEVTEAVKMAIDAGYRHIDCAYCYGNEKEVGAGIKAKIDDGTVKREDLFITGKEGHFRFPKDENGKFIYSDGSYVDTYKGMEDLVDSGKVKSIGISNFNHQQLQEIVDAARIKPANHQIEHHPYLKQDKLLAYCKERDITVTAHGSIGSRDRPWVTDNKEEHPNILEDPKVLAVAEKHGKTPAQVALRWGIQRGVAVIPKSVTESRIISNIQVFDFELTAEDMSELNSFPDKRYRGVELAWIGDHPLYPFHLEF</sequence>
<dbReference type="InterPro" id="IPR036812">
    <property type="entry name" value="NAD(P)_OxRdtase_dom_sf"/>
</dbReference>
<protein>
    <recommendedName>
        <fullName evidence="3">NADP-dependent oxidoreductase domain-containing protein</fullName>
    </recommendedName>
</protein>
<gene>
    <name evidence="4" type="ORF">EB796_007097</name>
</gene>
<dbReference type="SUPFAM" id="SSF51430">
    <property type="entry name" value="NAD(P)-linked oxidoreductase"/>
    <property type="match status" value="1"/>
</dbReference>
<dbReference type="PROSITE" id="PS00798">
    <property type="entry name" value="ALDOKETO_REDUCTASE_1"/>
    <property type="match status" value="1"/>
</dbReference>
<dbReference type="EMBL" id="VXIV02001038">
    <property type="protein sequence ID" value="KAF6034596.1"/>
    <property type="molecule type" value="Genomic_DNA"/>
</dbReference>
<evidence type="ECO:0000313" key="4">
    <source>
        <dbReference type="EMBL" id="KAF6034596.1"/>
    </source>
</evidence>
<dbReference type="Proteomes" id="UP000593567">
    <property type="component" value="Unassembled WGS sequence"/>
</dbReference>
<feature type="domain" description="NADP-dependent oxidoreductase" evidence="3">
    <location>
        <begin position="103"/>
        <end position="257"/>
    </location>
</feature>
<accession>A0A7J7KAK9</accession>
<evidence type="ECO:0000256" key="2">
    <source>
        <dbReference type="PIRSR" id="PIRSR000097-3"/>
    </source>
</evidence>
<dbReference type="OrthoDB" id="416253at2759"/>
<dbReference type="InterPro" id="IPR023210">
    <property type="entry name" value="NADP_OxRdtase_dom"/>
</dbReference>
<feature type="active site" description="Proton donor" evidence="1">
    <location>
        <position position="53"/>
    </location>
</feature>
<feature type="site" description="Lowers pKa of active site Tyr" evidence="2">
    <location>
        <position position="82"/>
    </location>
</feature>
<organism evidence="4 5">
    <name type="scientific">Bugula neritina</name>
    <name type="common">Brown bryozoan</name>
    <name type="synonym">Sertularia neritina</name>
    <dbReference type="NCBI Taxonomy" id="10212"/>
    <lineage>
        <taxon>Eukaryota</taxon>
        <taxon>Metazoa</taxon>
        <taxon>Spiralia</taxon>
        <taxon>Lophotrochozoa</taxon>
        <taxon>Bryozoa</taxon>
        <taxon>Gymnolaemata</taxon>
        <taxon>Cheilostomatida</taxon>
        <taxon>Flustrina</taxon>
        <taxon>Buguloidea</taxon>
        <taxon>Bugulidae</taxon>
        <taxon>Bugula</taxon>
    </lineage>
</organism>
<dbReference type="PROSITE" id="PS00063">
    <property type="entry name" value="ALDOKETO_REDUCTASE_3"/>
    <property type="match status" value="1"/>
</dbReference>
<dbReference type="PANTHER" id="PTHR11732">
    <property type="entry name" value="ALDO/KETO REDUCTASE"/>
    <property type="match status" value="1"/>
</dbReference>
<proteinExistence type="predicted"/>
<dbReference type="PIRSF" id="PIRSF000097">
    <property type="entry name" value="AKR"/>
    <property type="match status" value="1"/>
</dbReference>